<name>A0AAW1J4T0_SAPOF</name>
<evidence type="ECO:0000259" key="5">
    <source>
        <dbReference type="PROSITE" id="PS51471"/>
    </source>
</evidence>
<dbReference type="Proteomes" id="UP001443914">
    <property type="component" value="Unassembled WGS sequence"/>
</dbReference>
<proteinExistence type="inferred from homology"/>
<evidence type="ECO:0000256" key="3">
    <source>
        <dbReference type="ARBA" id="ARBA00023004"/>
    </source>
</evidence>
<dbReference type="GO" id="GO:0046872">
    <property type="term" value="F:metal ion binding"/>
    <property type="evidence" value="ECO:0007669"/>
    <property type="project" value="UniProtKB-KW"/>
</dbReference>
<dbReference type="AlphaFoldDB" id="A0AAW1J4T0"/>
<dbReference type="GO" id="GO:0016491">
    <property type="term" value="F:oxidoreductase activity"/>
    <property type="evidence" value="ECO:0007669"/>
    <property type="project" value="UniProtKB-KW"/>
</dbReference>
<evidence type="ECO:0000313" key="7">
    <source>
        <dbReference type="Proteomes" id="UP001443914"/>
    </source>
</evidence>
<dbReference type="InterPro" id="IPR027443">
    <property type="entry name" value="IPNS-like_sf"/>
</dbReference>
<accession>A0AAW1J4T0</accession>
<evidence type="ECO:0000256" key="2">
    <source>
        <dbReference type="ARBA" id="ARBA00022723"/>
    </source>
</evidence>
<reference evidence="6" key="1">
    <citation type="submission" date="2024-03" db="EMBL/GenBank/DDBJ databases">
        <title>WGS assembly of Saponaria officinalis var. Norfolk2.</title>
        <authorList>
            <person name="Jenkins J."/>
            <person name="Shu S."/>
            <person name="Grimwood J."/>
            <person name="Barry K."/>
            <person name="Goodstein D."/>
            <person name="Schmutz J."/>
            <person name="Leebens-Mack J."/>
            <person name="Osbourn A."/>
        </authorList>
    </citation>
    <scope>NUCLEOTIDE SEQUENCE [LARGE SCALE GENOMIC DNA]</scope>
    <source>
        <strain evidence="6">JIC</strain>
    </source>
</reference>
<dbReference type="Pfam" id="PF14226">
    <property type="entry name" value="DIOX_N"/>
    <property type="match status" value="1"/>
</dbReference>
<keyword evidence="2 4" id="KW-0479">Metal-binding</keyword>
<dbReference type="InterPro" id="IPR005123">
    <property type="entry name" value="Oxoglu/Fe-dep_dioxygenase_dom"/>
</dbReference>
<dbReference type="PANTHER" id="PTHR47991">
    <property type="entry name" value="OXOGLUTARATE/IRON-DEPENDENT DIOXYGENASE"/>
    <property type="match status" value="1"/>
</dbReference>
<dbReference type="PROSITE" id="PS51471">
    <property type="entry name" value="FE2OG_OXY"/>
    <property type="match status" value="1"/>
</dbReference>
<organism evidence="6 7">
    <name type="scientific">Saponaria officinalis</name>
    <name type="common">Common soapwort</name>
    <name type="synonym">Lychnis saponaria</name>
    <dbReference type="NCBI Taxonomy" id="3572"/>
    <lineage>
        <taxon>Eukaryota</taxon>
        <taxon>Viridiplantae</taxon>
        <taxon>Streptophyta</taxon>
        <taxon>Embryophyta</taxon>
        <taxon>Tracheophyta</taxon>
        <taxon>Spermatophyta</taxon>
        <taxon>Magnoliopsida</taxon>
        <taxon>eudicotyledons</taxon>
        <taxon>Gunneridae</taxon>
        <taxon>Pentapetalae</taxon>
        <taxon>Caryophyllales</taxon>
        <taxon>Caryophyllaceae</taxon>
        <taxon>Caryophylleae</taxon>
        <taxon>Saponaria</taxon>
    </lineage>
</organism>
<evidence type="ECO:0000256" key="1">
    <source>
        <dbReference type="ARBA" id="ARBA00008056"/>
    </source>
</evidence>
<dbReference type="InterPro" id="IPR026992">
    <property type="entry name" value="DIOX_N"/>
</dbReference>
<comment type="caution">
    <text evidence="6">The sequence shown here is derived from an EMBL/GenBank/DDBJ whole genome shotgun (WGS) entry which is preliminary data.</text>
</comment>
<dbReference type="FunFam" id="2.60.120.330:FF:000079">
    <property type="entry name" value="Protein SRG1"/>
    <property type="match status" value="1"/>
</dbReference>
<dbReference type="InterPro" id="IPR044861">
    <property type="entry name" value="IPNS-like_FE2OG_OXY"/>
</dbReference>
<comment type="similarity">
    <text evidence="1 4">Belongs to the iron/ascorbate-dependent oxidoreductase family.</text>
</comment>
<dbReference type="Pfam" id="PF03171">
    <property type="entry name" value="2OG-FeII_Oxy"/>
    <property type="match status" value="1"/>
</dbReference>
<evidence type="ECO:0000256" key="4">
    <source>
        <dbReference type="RuleBase" id="RU003682"/>
    </source>
</evidence>
<dbReference type="SUPFAM" id="SSF51197">
    <property type="entry name" value="Clavaminate synthase-like"/>
    <property type="match status" value="1"/>
</dbReference>
<dbReference type="EMBL" id="JBDFQZ010000008">
    <property type="protein sequence ID" value="KAK9697950.1"/>
    <property type="molecule type" value="Genomic_DNA"/>
</dbReference>
<keyword evidence="4" id="KW-0560">Oxidoreductase</keyword>
<keyword evidence="7" id="KW-1185">Reference proteome</keyword>
<feature type="domain" description="Fe2OG dioxygenase" evidence="5">
    <location>
        <begin position="204"/>
        <end position="308"/>
    </location>
</feature>
<gene>
    <name evidence="6" type="ORF">RND81_08G072200</name>
</gene>
<dbReference type="Gene3D" id="2.60.120.330">
    <property type="entry name" value="B-lactam Antibiotic, Isopenicillin N Synthase, Chain"/>
    <property type="match status" value="1"/>
</dbReference>
<protein>
    <recommendedName>
        <fullName evidence="5">Fe2OG dioxygenase domain-containing protein</fullName>
    </recommendedName>
</protein>
<keyword evidence="3 4" id="KW-0408">Iron</keyword>
<sequence>MGEAICSKKREIASNLVERVANKSGEEIPNKYLHKHGFPEAIDEPSVWYHSLLIDFAMLASSTPAAVDELAKLRSALSSWGCFQVINHGIDGSFLEEMIENVKQFSALPVEEKLKCSGPDEKLVGYGTGKFSAGAQPADWNDALYLVLHPPEKRTLQFYPHKPEKYSGMIQEYTEKLAVIAEATYKAMARSLDLKDDCFLSHQVKNTLIKGRFIYYPSCPRPEHVLGVKPHSDGTYMTVLLPDNEVDGLQVLKDEHWYKVPVIPGALFINLGDLGEVMTNGIYKSTVHRVVTNSEKHKVSVAAFWIPEDGYEIGPISELVSREKQQK</sequence>
<dbReference type="InterPro" id="IPR050295">
    <property type="entry name" value="Plant_2OG-oxidoreductases"/>
</dbReference>
<evidence type="ECO:0000313" key="6">
    <source>
        <dbReference type="EMBL" id="KAK9697950.1"/>
    </source>
</evidence>